<accession>A0A0E9QL34</accession>
<name>A0A0E9QL34_ANGAN</name>
<dbReference type="EMBL" id="GBXM01091784">
    <property type="protein sequence ID" value="JAH16793.1"/>
    <property type="molecule type" value="Transcribed_RNA"/>
</dbReference>
<evidence type="ECO:0000313" key="1">
    <source>
        <dbReference type="EMBL" id="JAH16793.1"/>
    </source>
</evidence>
<protein>
    <submittedName>
        <fullName evidence="1">Uncharacterized protein</fullName>
    </submittedName>
</protein>
<sequence>MALLFSPSLFDFPALPHYHFPPTRKYV</sequence>
<reference evidence="1" key="1">
    <citation type="submission" date="2014-11" db="EMBL/GenBank/DDBJ databases">
        <authorList>
            <person name="Amaro Gonzalez C."/>
        </authorList>
    </citation>
    <scope>NUCLEOTIDE SEQUENCE</scope>
</reference>
<reference evidence="1" key="2">
    <citation type="journal article" date="2015" name="Fish Shellfish Immunol.">
        <title>Early steps in the European eel (Anguilla anguilla)-Vibrio vulnificus interaction in the gills: Role of the RtxA13 toxin.</title>
        <authorList>
            <person name="Callol A."/>
            <person name="Pajuelo D."/>
            <person name="Ebbesson L."/>
            <person name="Teles M."/>
            <person name="MacKenzie S."/>
            <person name="Amaro C."/>
        </authorList>
    </citation>
    <scope>NUCLEOTIDE SEQUENCE</scope>
</reference>
<organism evidence="1">
    <name type="scientific">Anguilla anguilla</name>
    <name type="common">European freshwater eel</name>
    <name type="synonym">Muraena anguilla</name>
    <dbReference type="NCBI Taxonomy" id="7936"/>
    <lineage>
        <taxon>Eukaryota</taxon>
        <taxon>Metazoa</taxon>
        <taxon>Chordata</taxon>
        <taxon>Craniata</taxon>
        <taxon>Vertebrata</taxon>
        <taxon>Euteleostomi</taxon>
        <taxon>Actinopterygii</taxon>
        <taxon>Neopterygii</taxon>
        <taxon>Teleostei</taxon>
        <taxon>Anguilliformes</taxon>
        <taxon>Anguillidae</taxon>
        <taxon>Anguilla</taxon>
    </lineage>
</organism>
<dbReference type="AlphaFoldDB" id="A0A0E9QL34"/>
<proteinExistence type="predicted"/>